<keyword evidence="3" id="KW-1185">Reference proteome</keyword>
<evidence type="ECO:0000256" key="1">
    <source>
        <dbReference type="SAM" id="MobiDB-lite"/>
    </source>
</evidence>
<dbReference type="EMBL" id="PGOL01003826">
    <property type="protein sequence ID" value="PKI39327.1"/>
    <property type="molecule type" value="Genomic_DNA"/>
</dbReference>
<evidence type="ECO:0000313" key="2">
    <source>
        <dbReference type="EMBL" id="PKI39327.1"/>
    </source>
</evidence>
<accession>A0A2I0I5S2</accession>
<sequence length="130" mass="15014">MAPKRSFSDDPPSASSEREVEEEAQEDEEEEDDEEEEEEDQEEEQKKQQLQSSDSETESEPGPDRAVKQNDKPVPWEPAERKKRVLSRGNTVQSKDGHRWNCPVKEPSPHLTGPLQTQTMFMCFAAFKFF</sequence>
<organism evidence="2 3">
    <name type="scientific">Punica granatum</name>
    <name type="common">Pomegranate</name>
    <dbReference type="NCBI Taxonomy" id="22663"/>
    <lineage>
        <taxon>Eukaryota</taxon>
        <taxon>Viridiplantae</taxon>
        <taxon>Streptophyta</taxon>
        <taxon>Embryophyta</taxon>
        <taxon>Tracheophyta</taxon>
        <taxon>Spermatophyta</taxon>
        <taxon>Magnoliopsida</taxon>
        <taxon>eudicotyledons</taxon>
        <taxon>Gunneridae</taxon>
        <taxon>Pentapetalae</taxon>
        <taxon>rosids</taxon>
        <taxon>malvids</taxon>
        <taxon>Myrtales</taxon>
        <taxon>Lythraceae</taxon>
        <taxon>Punica</taxon>
    </lineage>
</organism>
<dbReference type="AlphaFoldDB" id="A0A2I0I5S2"/>
<proteinExistence type="predicted"/>
<protein>
    <submittedName>
        <fullName evidence="2">Uncharacterized protein</fullName>
    </submittedName>
</protein>
<feature type="compositionally biased region" description="Basic and acidic residues" evidence="1">
    <location>
        <begin position="62"/>
        <end position="71"/>
    </location>
</feature>
<dbReference type="Proteomes" id="UP000233551">
    <property type="component" value="Unassembled WGS sequence"/>
</dbReference>
<gene>
    <name evidence="2" type="ORF">CRG98_040284</name>
</gene>
<evidence type="ECO:0000313" key="3">
    <source>
        <dbReference type="Proteomes" id="UP000233551"/>
    </source>
</evidence>
<feature type="region of interest" description="Disordered" evidence="1">
    <location>
        <begin position="1"/>
        <end position="112"/>
    </location>
</feature>
<reference evidence="2 3" key="1">
    <citation type="submission" date="2017-11" db="EMBL/GenBank/DDBJ databases">
        <title>De-novo sequencing of pomegranate (Punica granatum L.) genome.</title>
        <authorList>
            <person name="Akparov Z."/>
            <person name="Amiraslanov A."/>
            <person name="Hajiyeva S."/>
            <person name="Abbasov M."/>
            <person name="Kaur K."/>
            <person name="Hamwieh A."/>
            <person name="Solovyev V."/>
            <person name="Salamov A."/>
            <person name="Braich B."/>
            <person name="Kosarev P."/>
            <person name="Mahmoud A."/>
            <person name="Hajiyev E."/>
            <person name="Babayeva S."/>
            <person name="Izzatullayeva V."/>
            <person name="Mammadov A."/>
            <person name="Mammadov A."/>
            <person name="Sharifova S."/>
            <person name="Ojaghi J."/>
            <person name="Eynullazada K."/>
            <person name="Bayramov B."/>
            <person name="Abdulazimova A."/>
            <person name="Shahmuradov I."/>
        </authorList>
    </citation>
    <scope>NUCLEOTIDE SEQUENCE [LARGE SCALE GENOMIC DNA]</scope>
    <source>
        <strain evidence="3">cv. AG2017</strain>
        <tissue evidence="2">Leaf</tissue>
    </source>
</reference>
<comment type="caution">
    <text evidence="2">The sequence shown here is derived from an EMBL/GenBank/DDBJ whole genome shotgun (WGS) entry which is preliminary data.</text>
</comment>
<feature type="compositionally biased region" description="Acidic residues" evidence="1">
    <location>
        <begin position="19"/>
        <end position="43"/>
    </location>
</feature>
<name>A0A2I0I5S2_PUNGR</name>